<reference evidence="8" key="1">
    <citation type="submission" date="2019-07" db="EMBL/GenBank/DDBJ databases">
        <title>Hyphodiscus hymeniophilus genome sequencing and assembly.</title>
        <authorList>
            <person name="Kramer G."/>
            <person name="Nodwell J."/>
        </authorList>
    </citation>
    <scope>NUCLEOTIDE SEQUENCE</scope>
    <source>
        <strain evidence="8">ATCC 34498</strain>
    </source>
</reference>
<feature type="signal peptide" evidence="7">
    <location>
        <begin position="1"/>
        <end position="26"/>
    </location>
</feature>
<name>A0A9P6VH96_9HELO</name>
<comment type="caution">
    <text evidence="8">The sequence shown here is derived from an EMBL/GenBank/DDBJ whole genome shotgun (WGS) entry which is preliminary data.</text>
</comment>
<evidence type="ECO:0000256" key="6">
    <source>
        <dbReference type="SAM" id="Phobius"/>
    </source>
</evidence>
<dbReference type="AlphaFoldDB" id="A0A9P6VH96"/>
<dbReference type="GO" id="GO:0071944">
    <property type="term" value="C:cell periphery"/>
    <property type="evidence" value="ECO:0007669"/>
    <property type="project" value="UniProtKB-ARBA"/>
</dbReference>
<evidence type="ECO:0008006" key="10">
    <source>
        <dbReference type="Google" id="ProtNLM"/>
    </source>
</evidence>
<evidence type="ECO:0000256" key="5">
    <source>
        <dbReference type="SAM" id="MobiDB-lite"/>
    </source>
</evidence>
<keyword evidence="2 6" id="KW-0812">Transmembrane</keyword>
<comment type="subcellular location">
    <subcellularLocation>
        <location evidence="1">Membrane</location>
        <topology evidence="1">Single-pass membrane protein</topology>
    </subcellularLocation>
</comment>
<evidence type="ECO:0000256" key="7">
    <source>
        <dbReference type="SAM" id="SignalP"/>
    </source>
</evidence>
<evidence type="ECO:0000313" key="8">
    <source>
        <dbReference type="EMBL" id="KAG0647900.1"/>
    </source>
</evidence>
<dbReference type="Proteomes" id="UP000785200">
    <property type="component" value="Unassembled WGS sequence"/>
</dbReference>
<evidence type="ECO:0000256" key="3">
    <source>
        <dbReference type="ARBA" id="ARBA00022989"/>
    </source>
</evidence>
<accession>A0A9P6VH96</accession>
<keyword evidence="7" id="KW-0732">Signal</keyword>
<protein>
    <recommendedName>
        <fullName evidence="10">Mid2 domain-containing protein</fullName>
    </recommendedName>
</protein>
<evidence type="ECO:0000313" key="9">
    <source>
        <dbReference type="Proteomes" id="UP000785200"/>
    </source>
</evidence>
<keyword evidence="3 6" id="KW-1133">Transmembrane helix</keyword>
<feature type="transmembrane region" description="Helical" evidence="6">
    <location>
        <begin position="229"/>
        <end position="257"/>
    </location>
</feature>
<dbReference type="PANTHER" id="PTHR15549">
    <property type="entry name" value="PAIRED IMMUNOGLOBULIN-LIKE TYPE 2 RECEPTOR"/>
    <property type="match status" value="1"/>
</dbReference>
<evidence type="ECO:0000256" key="2">
    <source>
        <dbReference type="ARBA" id="ARBA00022692"/>
    </source>
</evidence>
<keyword evidence="9" id="KW-1185">Reference proteome</keyword>
<dbReference type="CDD" id="cd12841">
    <property type="entry name" value="TM_EphA1"/>
    <property type="match status" value="1"/>
</dbReference>
<dbReference type="InterPro" id="IPR051694">
    <property type="entry name" value="Immunoregulatory_rcpt-like"/>
</dbReference>
<evidence type="ECO:0000256" key="4">
    <source>
        <dbReference type="ARBA" id="ARBA00023136"/>
    </source>
</evidence>
<feature type="region of interest" description="Disordered" evidence="5">
    <location>
        <begin position="333"/>
        <end position="369"/>
    </location>
</feature>
<dbReference type="OrthoDB" id="5215637at2759"/>
<feature type="chain" id="PRO_5040391556" description="Mid2 domain-containing protein" evidence="7">
    <location>
        <begin position="27"/>
        <end position="369"/>
    </location>
</feature>
<organism evidence="8 9">
    <name type="scientific">Hyphodiscus hymeniophilus</name>
    <dbReference type="NCBI Taxonomy" id="353542"/>
    <lineage>
        <taxon>Eukaryota</taxon>
        <taxon>Fungi</taxon>
        <taxon>Dikarya</taxon>
        <taxon>Ascomycota</taxon>
        <taxon>Pezizomycotina</taxon>
        <taxon>Leotiomycetes</taxon>
        <taxon>Helotiales</taxon>
        <taxon>Hyphodiscaceae</taxon>
        <taxon>Hyphodiscus</taxon>
    </lineage>
</organism>
<keyword evidence="4 6" id="KW-0472">Membrane</keyword>
<proteinExistence type="predicted"/>
<sequence length="369" mass="39756">MCCSSVYTVHTLVWIFGLILLNPSESLAFIQCYFPDGSIPTDYVWEPCTGAQYSSCCVPSEGDVCQENGLCYYPGSEQLYRGTCTDRTWDDPACNANICVTGYETTWNWAIECETSGSSSWACGNVTDNEHDTATCPGSAKTESILIQSTTTTSSGGRYTSPPPIDTALYSLYTDTYSITLSAAAQSTTFISAFESTLTSTLSHSTPTAGPTNAVASSTTTPVSSTKRVMLTTGVIVAIIVGPTLALALGVGLFFFMRKRSQRGVTRVNSLPHPPPNGPVGADQVNPYELPNLERKNREYSSTRVEPLGVHEVGGDQKGSQEEKLWGWQTAEMGGDDLRSPRSPAHRYSDAMAPVEMDGNSSFRDSNHG</sequence>
<gene>
    <name evidence="8" type="ORF">D0Z07_5666</name>
</gene>
<dbReference type="GO" id="GO:0016020">
    <property type="term" value="C:membrane"/>
    <property type="evidence" value="ECO:0007669"/>
    <property type="project" value="UniProtKB-SubCell"/>
</dbReference>
<dbReference type="EMBL" id="VNKQ01000011">
    <property type="protein sequence ID" value="KAG0647900.1"/>
    <property type="molecule type" value="Genomic_DNA"/>
</dbReference>
<evidence type="ECO:0000256" key="1">
    <source>
        <dbReference type="ARBA" id="ARBA00004167"/>
    </source>
</evidence>
<feature type="compositionally biased region" description="Polar residues" evidence="5">
    <location>
        <begin position="359"/>
        <end position="369"/>
    </location>
</feature>
<dbReference type="PANTHER" id="PTHR15549:SF26">
    <property type="entry name" value="AXIAL BUDDING PATTERN PROTEIN 2-RELATED"/>
    <property type="match status" value="1"/>
</dbReference>